<keyword evidence="7 12" id="KW-0816">Tricarboxylic acid cycle</keyword>
<dbReference type="SUPFAM" id="SSF51230">
    <property type="entry name" value="Single hybrid motif"/>
    <property type="match status" value="2"/>
</dbReference>
<dbReference type="CDD" id="cd06849">
    <property type="entry name" value="lipoyl_domain"/>
    <property type="match status" value="2"/>
</dbReference>
<dbReference type="PROSITE" id="PS51826">
    <property type="entry name" value="PSBD"/>
    <property type="match status" value="1"/>
</dbReference>
<feature type="compositionally biased region" description="Pro residues" evidence="13">
    <location>
        <begin position="276"/>
        <end position="290"/>
    </location>
</feature>
<sequence length="529" mass="55585">MTDIVIPNVGESVSEVTIASWMAQAGDTVKKDDPIVEIETDKASQELVAPEDGVLSEILVAEGETVAVGTLIAKMGEGSGKAAAKKEAVKGDAEVKAQTEAPASNKSSGSSIDINVPNVGESVSEVTVASWMKQVGDAVEKDEAIVELETDKAAQELVAPRSGVLTEILVAEGDIATIGQTLARLGESQSTGDLPGPATAAKGDEGGGLAGVSGTNFDDVPNDARVMPAAAKIIRENDLDASKITGSGKDGRILKADAAQALSDGSAKKSAAPAAAPTPPSVSAPAPVAPSAPRETGEREERVRMSRLRQTIARRLKDAQNTAAMLTTYNEADMSEIMAIRSKYKEVFLKKHGVKLGFMSFFVKACVQALKEVPTVNAEIDGTDIIYKNFYDISIAVGTDKGLVVPVLRDADVLSLGGIEKGIGELGAKARDGNLSMDDMRGGTFTISNGGVYGSLMSSPILNPPQSGILGMHTIQKRPVVVNDEMVIRPMMYLALSYDHRIVDGKEAVTFLVRVKECLEDPERLLLDL</sequence>
<dbReference type="InterPro" id="IPR004167">
    <property type="entry name" value="PSBD"/>
</dbReference>
<feature type="region of interest" description="Disordered" evidence="13">
    <location>
        <begin position="265"/>
        <end position="304"/>
    </location>
</feature>
<dbReference type="Pfam" id="PF00198">
    <property type="entry name" value="2-oxoacid_dh"/>
    <property type="match status" value="1"/>
</dbReference>
<evidence type="ECO:0000256" key="7">
    <source>
        <dbReference type="ARBA" id="ARBA00022532"/>
    </source>
</evidence>
<feature type="domain" description="Lipoyl-binding" evidence="14">
    <location>
        <begin position="111"/>
        <end position="186"/>
    </location>
</feature>
<keyword evidence="10 12" id="KW-0012">Acyltransferase</keyword>
<organism evidence="16 17">
    <name type="scientific">Algimonas ampicilliniresistens</name>
    <dbReference type="NCBI Taxonomy" id="1298735"/>
    <lineage>
        <taxon>Bacteria</taxon>
        <taxon>Pseudomonadati</taxon>
        <taxon>Pseudomonadota</taxon>
        <taxon>Alphaproteobacteria</taxon>
        <taxon>Maricaulales</taxon>
        <taxon>Robiginitomaculaceae</taxon>
        <taxon>Algimonas</taxon>
    </lineage>
</organism>
<dbReference type="EMBL" id="BSNK01000001">
    <property type="protein sequence ID" value="GLQ22623.1"/>
    <property type="molecule type" value="Genomic_DNA"/>
</dbReference>
<comment type="pathway">
    <text evidence="3 12">Amino-acid degradation; L-lysine degradation via saccharopine pathway; glutaryl-CoA from L-lysine: step 6/6.</text>
</comment>
<proteinExistence type="inferred from homology"/>
<evidence type="ECO:0000256" key="4">
    <source>
        <dbReference type="ARBA" id="ARBA00007317"/>
    </source>
</evidence>
<evidence type="ECO:0000259" key="14">
    <source>
        <dbReference type="PROSITE" id="PS50968"/>
    </source>
</evidence>
<comment type="similarity">
    <text evidence="4 12">Belongs to the 2-oxoacid dehydrogenase family.</text>
</comment>
<dbReference type="InterPro" id="IPR003016">
    <property type="entry name" value="2-oxoA_DH_lipoyl-BS"/>
</dbReference>
<evidence type="ECO:0000256" key="10">
    <source>
        <dbReference type="ARBA" id="ARBA00023315"/>
    </source>
</evidence>
<dbReference type="Gene3D" id="4.10.320.10">
    <property type="entry name" value="E3-binding domain"/>
    <property type="match status" value="1"/>
</dbReference>
<evidence type="ECO:0000256" key="9">
    <source>
        <dbReference type="ARBA" id="ARBA00022823"/>
    </source>
</evidence>
<dbReference type="Proteomes" id="UP001161391">
    <property type="component" value="Unassembled WGS sequence"/>
</dbReference>
<comment type="caution">
    <text evidence="16">The sequence shown here is derived from an EMBL/GenBank/DDBJ whole genome shotgun (WGS) entry which is preliminary data.</text>
</comment>
<evidence type="ECO:0000256" key="2">
    <source>
        <dbReference type="ARBA" id="ARBA00004052"/>
    </source>
</evidence>
<reference evidence="16" key="2">
    <citation type="submission" date="2023-01" db="EMBL/GenBank/DDBJ databases">
        <title>Draft genome sequence of Algimonas ampicilliniresistens strain NBRC 108219.</title>
        <authorList>
            <person name="Sun Q."/>
            <person name="Mori K."/>
        </authorList>
    </citation>
    <scope>NUCLEOTIDE SEQUENCE</scope>
    <source>
        <strain evidence="16">NBRC 108219</strain>
    </source>
</reference>
<evidence type="ECO:0000256" key="5">
    <source>
        <dbReference type="ARBA" id="ARBA00012945"/>
    </source>
</evidence>
<dbReference type="InterPro" id="IPR036625">
    <property type="entry name" value="E3-bd_dom_sf"/>
</dbReference>
<feature type="domain" description="Peripheral subunit-binding (PSBD)" evidence="15">
    <location>
        <begin position="225"/>
        <end position="262"/>
    </location>
</feature>
<evidence type="ECO:0000256" key="13">
    <source>
        <dbReference type="SAM" id="MobiDB-lite"/>
    </source>
</evidence>
<evidence type="ECO:0000256" key="12">
    <source>
        <dbReference type="RuleBase" id="RU361138"/>
    </source>
</evidence>
<keyword evidence="17" id="KW-1185">Reference proteome</keyword>
<dbReference type="Gene3D" id="3.30.559.10">
    <property type="entry name" value="Chloramphenicol acetyltransferase-like domain"/>
    <property type="match status" value="1"/>
</dbReference>
<dbReference type="InterPro" id="IPR050537">
    <property type="entry name" value="2-oxoacid_dehydrogenase"/>
</dbReference>
<evidence type="ECO:0000313" key="17">
    <source>
        <dbReference type="Proteomes" id="UP001161391"/>
    </source>
</evidence>
<feature type="domain" description="Lipoyl-binding" evidence="14">
    <location>
        <begin position="1"/>
        <end position="76"/>
    </location>
</feature>
<evidence type="ECO:0000256" key="8">
    <source>
        <dbReference type="ARBA" id="ARBA00022679"/>
    </source>
</evidence>
<feature type="compositionally biased region" description="Basic and acidic residues" evidence="13">
    <location>
        <begin position="295"/>
        <end position="304"/>
    </location>
</feature>
<evidence type="ECO:0000256" key="3">
    <source>
        <dbReference type="ARBA" id="ARBA00005145"/>
    </source>
</evidence>
<evidence type="ECO:0000313" key="16">
    <source>
        <dbReference type="EMBL" id="GLQ22623.1"/>
    </source>
</evidence>
<dbReference type="Pfam" id="PF00364">
    <property type="entry name" value="Biotin_lipoyl"/>
    <property type="match status" value="2"/>
</dbReference>
<evidence type="ECO:0000256" key="1">
    <source>
        <dbReference type="ARBA" id="ARBA00001938"/>
    </source>
</evidence>
<accession>A0ABQ5V504</accession>
<dbReference type="NCBIfam" id="NF004309">
    <property type="entry name" value="PRK05704.1"/>
    <property type="match status" value="1"/>
</dbReference>
<evidence type="ECO:0000259" key="15">
    <source>
        <dbReference type="PROSITE" id="PS51826"/>
    </source>
</evidence>
<comment type="function">
    <text evidence="2 12">E2 component of the 2-oxoglutarate dehydrogenase (OGDH) complex which catalyzes the second step in the conversion of 2-oxoglutarate to succinyl-CoA and CO(2).</text>
</comment>
<dbReference type="PANTHER" id="PTHR43416">
    <property type="entry name" value="DIHYDROLIPOYLLYSINE-RESIDUE SUCCINYLTRANSFERASE COMPONENT OF 2-OXOGLUTARATE DEHYDROGENASE COMPLEX, MITOCHONDRIAL-RELATED"/>
    <property type="match status" value="1"/>
</dbReference>
<reference evidence="16" key="1">
    <citation type="journal article" date="2014" name="Int. J. Syst. Evol. Microbiol.">
        <title>Complete genome of a new Firmicutes species belonging to the dominant human colonic microbiota ('Ruminococcus bicirculans') reveals two chromosomes and a selective capacity to utilize plant glucans.</title>
        <authorList>
            <consortium name="NISC Comparative Sequencing Program"/>
            <person name="Wegmann U."/>
            <person name="Louis P."/>
            <person name="Goesmann A."/>
            <person name="Henrissat B."/>
            <person name="Duncan S.H."/>
            <person name="Flint H.J."/>
        </authorList>
    </citation>
    <scope>NUCLEOTIDE SEQUENCE</scope>
    <source>
        <strain evidence="16">NBRC 108219</strain>
    </source>
</reference>
<dbReference type="InterPro" id="IPR000089">
    <property type="entry name" value="Biotin_lipoyl"/>
</dbReference>
<dbReference type="PANTHER" id="PTHR43416:SF5">
    <property type="entry name" value="DIHYDROLIPOYLLYSINE-RESIDUE SUCCINYLTRANSFERASE COMPONENT OF 2-OXOGLUTARATE DEHYDROGENASE COMPLEX, MITOCHONDRIAL"/>
    <property type="match status" value="1"/>
</dbReference>
<dbReference type="InterPro" id="IPR023213">
    <property type="entry name" value="CAT-like_dom_sf"/>
</dbReference>
<keyword evidence="9 12" id="KW-0450">Lipoyl</keyword>
<comment type="cofactor">
    <cofactor evidence="1">
        <name>(R)-lipoate</name>
        <dbReference type="ChEBI" id="CHEBI:83088"/>
    </cofactor>
</comment>
<gene>
    <name evidence="16" type="primary">sucB</name>
    <name evidence="16" type="ORF">GCM10007853_04970</name>
</gene>
<dbReference type="InterPro" id="IPR006255">
    <property type="entry name" value="SucB"/>
</dbReference>
<keyword evidence="8 12" id="KW-0808">Transferase</keyword>
<dbReference type="Gene3D" id="2.40.50.100">
    <property type="match status" value="2"/>
</dbReference>
<dbReference type="PROSITE" id="PS50968">
    <property type="entry name" value="BIOTINYL_LIPOYL"/>
    <property type="match status" value="2"/>
</dbReference>
<name>A0ABQ5V504_9PROT</name>
<protein>
    <recommendedName>
        <fullName evidence="6 12">Dihydrolipoyllysine-residue succinyltransferase component of 2-oxoglutarate dehydrogenase complex</fullName>
        <ecNumber evidence="5 12">2.3.1.61</ecNumber>
    </recommendedName>
    <alternativeName>
        <fullName evidence="12">2-oxoglutarate dehydrogenase complex component E2</fullName>
    </alternativeName>
</protein>
<dbReference type="RefSeq" id="WP_284387142.1">
    <property type="nucleotide sequence ID" value="NZ_BSNK01000001.1"/>
</dbReference>
<comment type="catalytic activity">
    <reaction evidence="11 12">
        <text>N(6)-[(R)-dihydrolipoyl]-L-lysyl-[protein] + succinyl-CoA = N(6)-[(R)-S(8)-succinyldihydrolipoyl]-L-lysyl-[protein] + CoA</text>
        <dbReference type="Rhea" id="RHEA:15213"/>
        <dbReference type="Rhea" id="RHEA-COMP:10475"/>
        <dbReference type="Rhea" id="RHEA-COMP:20092"/>
        <dbReference type="ChEBI" id="CHEBI:57287"/>
        <dbReference type="ChEBI" id="CHEBI:57292"/>
        <dbReference type="ChEBI" id="CHEBI:83100"/>
        <dbReference type="ChEBI" id="CHEBI:83120"/>
        <dbReference type="EC" id="2.3.1.61"/>
    </reaction>
</comment>
<dbReference type="PROSITE" id="PS00189">
    <property type="entry name" value="LIPOYL"/>
    <property type="match status" value="2"/>
</dbReference>
<dbReference type="SUPFAM" id="SSF52777">
    <property type="entry name" value="CoA-dependent acyltransferases"/>
    <property type="match status" value="1"/>
</dbReference>
<dbReference type="EC" id="2.3.1.61" evidence="5 12"/>
<evidence type="ECO:0000256" key="11">
    <source>
        <dbReference type="ARBA" id="ARBA00052761"/>
    </source>
</evidence>
<dbReference type="InterPro" id="IPR011053">
    <property type="entry name" value="Single_hybrid_motif"/>
</dbReference>
<dbReference type="SUPFAM" id="SSF47005">
    <property type="entry name" value="Peripheral subunit-binding domain of 2-oxo acid dehydrogenase complex"/>
    <property type="match status" value="1"/>
</dbReference>
<dbReference type="NCBIfam" id="TIGR01347">
    <property type="entry name" value="sucB"/>
    <property type="match status" value="1"/>
</dbReference>
<evidence type="ECO:0000256" key="6">
    <source>
        <dbReference type="ARBA" id="ARBA00019511"/>
    </source>
</evidence>
<dbReference type="Pfam" id="PF02817">
    <property type="entry name" value="E3_binding"/>
    <property type="match status" value="1"/>
</dbReference>
<feature type="region of interest" description="Disordered" evidence="13">
    <location>
        <begin position="187"/>
        <end position="221"/>
    </location>
</feature>
<dbReference type="InterPro" id="IPR001078">
    <property type="entry name" value="2-oxoacid_DH_actylTfrase"/>
</dbReference>